<dbReference type="RefSeq" id="XP_001024959.2">
    <property type="nucleotide sequence ID" value="XM_001024959.2"/>
</dbReference>
<keyword evidence="1" id="KW-0175">Coiled coil</keyword>
<dbReference type="OrthoDB" id="272139at2759"/>
<feature type="transmembrane region" description="Helical" evidence="3">
    <location>
        <begin position="677"/>
        <end position="696"/>
    </location>
</feature>
<feature type="compositionally biased region" description="Polar residues" evidence="2">
    <location>
        <begin position="919"/>
        <end position="929"/>
    </location>
</feature>
<dbReference type="PANTHER" id="PTHR23071:SF1">
    <property type="entry name" value="GPI ETHANOLAMINE PHOSPHATE TRANSFERASE 3"/>
    <property type="match status" value="1"/>
</dbReference>
<keyword evidence="3 4" id="KW-0812">Transmembrane</keyword>
<dbReference type="AlphaFoldDB" id="I7MAJ5"/>
<dbReference type="InParanoid" id="I7MAJ5"/>
<feature type="transmembrane region" description="Helical" evidence="3">
    <location>
        <begin position="436"/>
        <end position="460"/>
    </location>
</feature>
<feature type="transmembrane region" description="Helical" evidence="3">
    <location>
        <begin position="466"/>
        <end position="484"/>
    </location>
</feature>
<dbReference type="KEGG" id="tet:TTHERM_00242360"/>
<feature type="coiled-coil region" evidence="1">
    <location>
        <begin position="325"/>
        <end position="387"/>
    </location>
</feature>
<feature type="transmembrane region" description="Helical" evidence="3">
    <location>
        <begin position="842"/>
        <end position="865"/>
    </location>
</feature>
<feature type="transmembrane region" description="Helical" evidence="3">
    <location>
        <begin position="561"/>
        <end position="582"/>
    </location>
</feature>
<dbReference type="STRING" id="312017.I7MAJ5"/>
<gene>
    <name evidence="4" type="ORF">TTHERM_00242360</name>
</gene>
<keyword evidence="3" id="KW-0472">Membrane</keyword>
<evidence type="ECO:0000313" key="5">
    <source>
        <dbReference type="Proteomes" id="UP000009168"/>
    </source>
</evidence>
<dbReference type="GO" id="GO:0006506">
    <property type="term" value="P:GPI anchor biosynthetic process"/>
    <property type="evidence" value="ECO:0007669"/>
    <property type="project" value="InterPro"/>
</dbReference>
<organism evidence="4 5">
    <name type="scientific">Tetrahymena thermophila (strain SB210)</name>
    <dbReference type="NCBI Taxonomy" id="312017"/>
    <lineage>
        <taxon>Eukaryota</taxon>
        <taxon>Sar</taxon>
        <taxon>Alveolata</taxon>
        <taxon>Ciliophora</taxon>
        <taxon>Intramacronucleata</taxon>
        <taxon>Oligohymenophorea</taxon>
        <taxon>Hymenostomatida</taxon>
        <taxon>Tetrahymenina</taxon>
        <taxon>Tetrahymenidae</taxon>
        <taxon>Tetrahymena</taxon>
    </lineage>
</organism>
<dbReference type="GeneID" id="7846799"/>
<sequence length="929" mass="108688">MGQELDYSIQAFKILARIFFLQLLCLLLFAYGLFFFHKQLSLVSKSDLQSFVKRDEWFELQQHETIGLFILEGKNSLNQMKLPSDIQNITLNLKREPQCYEGQEIIALMTGSYSSLLEYVYSQDKLIEDSIFHQLNHTQKQVAYIGEQTFWQDLFPHMTHSEYNSEKDLKYILTSSESFKADFIIGLIEDNQEFYKQIQQSLSELKKKTLILILEQDECSIYGSRESRLIALSNTQFQNIVQLPDLEREEIDMTSTLSAILGIPIPFCNFGQVIPELYSKEMDLELDGEQYSTELRTWYTVFYHILLNSHQMEHYIASFQKYYPLFFSSEKVEELKTEIENLQKSFSNILDDIQPGQQGSKEEQKVIKQIKDQIKAFRKAMKQMELIIQQSNFGQIHLMVFGLVFFIIAFSYLLITEFKSQQNLQLFTKLIKSAFYFNHTSPVQYNFNMILTIFLSLTFIFVRNDYLILTADIILHGILLLNLDQDKIKKYLFLSSINIAINAKCLGLIKINWALKLADTIGVHYIFDVLCFLVIVFFAFKVLSTIYFIEIEFLIETKKKRIFKALISISLINIILSGLQYFFNDIISHDQASFLIMLFFTIVSSILVRPFVYKSEDFNKLNCEAKWILVSINVLPLVFLDTHNEHIFIILILYLYQLFNFFHLIKNAGYLNSSMQVCYLIFLTIIIFQKGLLGSIEMGSLKNAIHMDHHHEHEESNVVVHSEKHTNETSEGNVLFSFITNCIQIGAAPIILGGIFPVFQKIANKAKTIPREKFMNQSILKLLFDQDLFLSIENNYFTSLQNLITYLLLLLIILSLRIIFVLSNIILNYSSNFNLFRFYKEIFIFEIINFIFIYITILGCIHLFVQLNQNDQKQYELKLQSDNEPSEKIKNNKQISFSQNDETELFKVNNRMKREDSLNEQSATQDDEI</sequence>
<evidence type="ECO:0000256" key="3">
    <source>
        <dbReference type="SAM" id="Phobius"/>
    </source>
</evidence>
<feature type="transmembrane region" description="Helical" evidence="3">
    <location>
        <begin position="646"/>
        <end position="665"/>
    </location>
</feature>
<keyword evidence="3" id="KW-1133">Transmembrane helix</keyword>
<feature type="transmembrane region" description="Helical" evidence="3">
    <location>
        <begin position="803"/>
        <end position="822"/>
    </location>
</feature>
<feature type="transmembrane region" description="Helical" evidence="3">
    <location>
        <begin position="734"/>
        <end position="759"/>
    </location>
</feature>
<dbReference type="SUPFAM" id="SSF58100">
    <property type="entry name" value="Bacterial hemolysins"/>
    <property type="match status" value="1"/>
</dbReference>
<dbReference type="PANTHER" id="PTHR23071">
    <property type="entry name" value="PHOSPHATIDYLINOSITOL GLYCAN"/>
    <property type="match status" value="1"/>
</dbReference>
<proteinExistence type="predicted"/>
<dbReference type="InterPro" id="IPR039524">
    <property type="entry name" value="PIGO/GPI13"/>
</dbReference>
<feature type="transmembrane region" description="Helical" evidence="3">
    <location>
        <begin position="624"/>
        <end position="640"/>
    </location>
</feature>
<name>I7MAJ5_TETTS</name>
<keyword evidence="5" id="KW-1185">Reference proteome</keyword>
<dbReference type="GO" id="GO:0005789">
    <property type="term" value="C:endoplasmic reticulum membrane"/>
    <property type="evidence" value="ECO:0007669"/>
    <property type="project" value="TreeGrafter"/>
</dbReference>
<evidence type="ECO:0000256" key="2">
    <source>
        <dbReference type="SAM" id="MobiDB-lite"/>
    </source>
</evidence>
<feature type="transmembrane region" description="Helical" evidence="3">
    <location>
        <begin position="396"/>
        <end position="415"/>
    </location>
</feature>
<accession>I7MAJ5</accession>
<protein>
    <submittedName>
        <fullName evidence="4">Transmembrane protein, putative</fullName>
    </submittedName>
</protein>
<reference evidence="5" key="1">
    <citation type="journal article" date="2006" name="PLoS Biol.">
        <title>Macronuclear genome sequence of the ciliate Tetrahymena thermophila, a model eukaryote.</title>
        <authorList>
            <person name="Eisen J.A."/>
            <person name="Coyne R.S."/>
            <person name="Wu M."/>
            <person name="Wu D."/>
            <person name="Thiagarajan M."/>
            <person name="Wortman J.R."/>
            <person name="Badger J.H."/>
            <person name="Ren Q."/>
            <person name="Amedeo P."/>
            <person name="Jones K.M."/>
            <person name="Tallon L.J."/>
            <person name="Delcher A.L."/>
            <person name="Salzberg S.L."/>
            <person name="Silva J.C."/>
            <person name="Haas B.J."/>
            <person name="Majoros W.H."/>
            <person name="Farzad M."/>
            <person name="Carlton J.M."/>
            <person name="Smith R.K. Jr."/>
            <person name="Garg J."/>
            <person name="Pearlman R.E."/>
            <person name="Karrer K.M."/>
            <person name="Sun L."/>
            <person name="Manning G."/>
            <person name="Elde N.C."/>
            <person name="Turkewitz A.P."/>
            <person name="Asai D.J."/>
            <person name="Wilkes D.E."/>
            <person name="Wang Y."/>
            <person name="Cai H."/>
            <person name="Collins K."/>
            <person name="Stewart B.A."/>
            <person name="Lee S.R."/>
            <person name="Wilamowska K."/>
            <person name="Weinberg Z."/>
            <person name="Ruzzo W.L."/>
            <person name="Wloga D."/>
            <person name="Gaertig J."/>
            <person name="Frankel J."/>
            <person name="Tsao C.-C."/>
            <person name="Gorovsky M.A."/>
            <person name="Keeling P.J."/>
            <person name="Waller R.F."/>
            <person name="Patron N.J."/>
            <person name="Cherry J.M."/>
            <person name="Stover N.A."/>
            <person name="Krieger C.J."/>
            <person name="del Toro C."/>
            <person name="Ryder H.F."/>
            <person name="Williamson S.C."/>
            <person name="Barbeau R.A."/>
            <person name="Hamilton E.P."/>
            <person name="Orias E."/>
        </authorList>
    </citation>
    <scope>NUCLEOTIDE SEQUENCE [LARGE SCALE GENOMIC DNA]</scope>
    <source>
        <strain evidence="5">SB210</strain>
    </source>
</reference>
<dbReference type="GO" id="GO:0051377">
    <property type="term" value="F:mannose-ethanolamine phosphotransferase activity"/>
    <property type="evidence" value="ECO:0007669"/>
    <property type="project" value="TreeGrafter"/>
</dbReference>
<feature type="transmembrane region" description="Helical" evidence="3">
    <location>
        <begin position="14"/>
        <end position="36"/>
    </location>
</feature>
<dbReference type="Proteomes" id="UP000009168">
    <property type="component" value="Unassembled WGS sequence"/>
</dbReference>
<feature type="transmembrane region" description="Helical" evidence="3">
    <location>
        <begin position="525"/>
        <end position="549"/>
    </location>
</feature>
<dbReference type="EMBL" id="GG662443">
    <property type="protein sequence ID" value="EAS04714.2"/>
    <property type="molecule type" value="Genomic_DNA"/>
</dbReference>
<evidence type="ECO:0000256" key="1">
    <source>
        <dbReference type="SAM" id="Coils"/>
    </source>
</evidence>
<evidence type="ECO:0000313" key="4">
    <source>
        <dbReference type="EMBL" id="EAS04714.2"/>
    </source>
</evidence>
<feature type="transmembrane region" description="Helical" evidence="3">
    <location>
        <begin position="594"/>
        <end position="612"/>
    </location>
</feature>
<feature type="region of interest" description="Disordered" evidence="2">
    <location>
        <begin position="910"/>
        <end position="929"/>
    </location>
</feature>
<feature type="transmembrane region" description="Helical" evidence="3">
    <location>
        <begin position="491"/>
        <end position="513"/>
    </location>
</feature>